<keyword evidence="11" id="KW-1185">Reference proteome</keyword>
<dbReference type="STRING" id="6832.A0A553PC20"/>
<dbReference type="FunFam" id="1.10.287.1480:FF:000001">
    <property type="entry name" value="30S ribosomal protein S14"/>
    <property type="match status" value="1"/>
</dbReference>
<dbReference type="Pfam" id="PF00253">
    <property type="entry name" value="Ribosomal_S14"/>
    <property type="match status" value="1"/>
</dbReference>
<protein>
    <recommendedName>
        <fullName evidence="7">Small ribosomal subunit protein uS14</fullName>
    </recommendedName>
    <alternativeName>
        <fullName evidence="9">28S ribosomal protein S14, mitochondrial</fullName>
    </alternativeName>
    <alternativeName>
        <fullName evidence="8">40S ribosomal protein S29</fullName>
    </alternativeName>
</protein>
<evidence type="ECO:0000256" key="1">
    <source>
        <dbReference type="ARBA" id="ARBA00004427"/>
    </source>
</evidence>
<evidence type="ECO:0000256" key="4">
    <source>
        <dbReference type="ARBA" id="ARBA00011542"/>
    </source>
</evidence>
<dbReference type="InterPro" id="IPR018271">
    <property type="entry name" value="Ribosomal_uS14_CS"/>
</dbReference>
<dbReference type="OrthoDB" id="413436at2759"/>
<comment type="subunit">
    <text evidence="4">Component of the 40S small ribosomal subunit.</text>
</comment>
<dbReference type="GO" id="GO:0005763">
    <property type="term" value="C:mitochondrial small ribosomal subunit"/>
    <property type="evidence" value="ECO:0007669"/>
    <property type="project" value="TreeGrafter"/>
</dbReference>
<dbReference type="PANTHER" id="PTHR19836">
    <property type="entry name" value="30S RIBOSOMAL PROTEIN S14"/>
    <property type="match status" value="1"/>
</dbReference>
<evidence type="ECO:0000256" key="5">
    <source>
        <dbReference type="ARBA" id="ARBA00022980"/>
    </source>
</evidence>
<evidence type="ECO:0000256" key="2">
    <source>
        <dbReference type="ARBA" id="ARBA00004514"/>
    </source>
</evidence>
<dbReference type="SUPFAM" id="SSF57716">
    <property type="entry name" value="Glucocorticoid receptor-like (DNA-binding domain)"/>
    <property type="match status" value="1"/>
</dbReference>
<dbReference type="AlphaFoldDB" id="A0A553PC20"/>
<keyword evidence="6" id="KW-0687">Ribonucleoprotein</keyword>
<gene>
    <name evidence="10" type="ORF">TCAL_01318</name>
</gene>
<sequence>MFFGLISWGRQFTPTLRPLPLCRGLISGPTDKILGYPEGKHFRKEYPCKPKHKDGHHKNLPGLGVEAFKHKPVQDWYKWDGFGPYKVRSHSFPNNITLRDHQRRRIFAQHAEKRNLINCIRKADLLPREIRKVADNEIQGVPRDSSITRLNRRCTLTGRPRGVFHQFRVSRMIFRAEADYNKISGVQRAHWLKGIDIKP</sequence>
<keyword evidence="5" id="KW-0689">Ribosomal protein</keyword>
<dbReference type="PROSITE" id="PS00527">
    <property type="entry name" value="RIBOSOMAL_S14"/>
    <property type="match status" value="1"/>
</dbReference>
<name>A0A553PC20_TIGCA</name>
<comment type="caution">
    <text evidence="10">The sequence shown here is derived from an EMBL/GenBank/DDBJ whole genome shotgun (WGS) entry which is preliminary data.</text>
</comment>
<dbReference type="GO" id="GO:0005829">
    <property type="term" value="C:cytosol"/>
    <property type="evidence" value="ECO:0007669"/>
    <property type="project" value="UniProtKB-SubCell"/>
</dbReference>
<comment type="subcellular location">
    <subcellularLocation>
        <location evidence="2">Cytoplasm</location>
        <location evidence="2">Cytosol</location>
    </subcellularLocation>
    <subcellularLocation>
        <location evidence="1">Rough endoplasmic reticulum</location>
    </subcellularLocation>
</comment>
<dbReference type="GO" id="GO:0003735">
    <property type="term" value="F:structural constituent of ribosome"/>
    <property type="evidence" value="ECO:0007669"/>
    <property type="project" value="InterPro"/>
</dbReference>
<evidence type="ECO:0000313" key="11">
    <source>
        <dbReference type="Proteomes" id="UP000318571"/>
    </source>
</evidence>
<organism evidence="10 11">
    <name type="scientific">Tigriopus californicus</name>
    <name type="common">Marine copepod</name>
    <dbReference type="NCBI Taxonomy" id="6832"/>
    <lineage>
        <taxon>Eukaryota</taxon>
        <taxon>Metazoa</taxon>
        <taxon>Ecdysozoa</taxon>
        <taxon>Arthropoda</taxon>
        <taxon>Crustacea</taxon>
        <taxon>Multicrustacea</taxon>
        <taxon>Hexanauplia</taxon>
        <taxon>Copepoda</taxon>
        <taxon>Harpacticoida</taxon>
        <taxon>Harpacticidae</taxon>
        <taxon>Tigriopus</taxon>
    </lineage>
</organism>
<dbReference type="EMBL" id="VCGU01000005">
    <property type="protein sequence ID" value="TRY75223.1"/>
    <property type="molecule type" value="Genomic_DNA"/>
</dbReference>
<dbReference type="Proteomes" id="UP000318571">
    <property type="component" value="Chromosome 2"/>
</dbReference>
<evidence type="ECO:0000256" key="3">
    <source>
        <dbReference type="ARBA" id="ARBA00009083"/>
    </source>
</evidence>
<proteinExistence type="inferred from homology"/>
<evidence type="ECO:0000256" key="9">
    <source>
        <dbReference type="ARBA" id="ARBA00083755"/>
    </source>
</evidence>
<dbReference type="InterPro" id="IPR001209">
    <property type="entry name" value="Ribosomal_uS14"/>
</dbReference>
<dbReference type="Gene3D" id="1.10.287.1480">
    <property type="match status" value="1"/>
</dbReference>
<evidence type="ECO:0000256" key="7">
    <source>
        <dbReference type="ARBA" id="ARBA00035167"/>
    </source>
</evidence>
<accession>A0A553PC20</accession>
<dbReference type="PANTHER" id="PTHR19836:SF19">
    <property type="entry name" value="SMALL RIBOSOMAL SUBUNIT PROTEIN US14M"/>
    <property type="match status" value="1"/>
</dbReference>
<evidence type="ECO:0000256" key="8">
    <source>
        <dbReference type="ARBA" id="ARBA00035455"/>
    </source>
</evidence>
<evidence type="ECO:0000256" key="6">
    <source>
        <dbReference type="ARBA" id="ARBA00023274"/>
    </source>
</evidence>
<reference evidence="10 11" key="1">
    <citation type="journal article" date="2018" name="Nat. Ecol. Evol.">
        <title>Genomic signatures of mitonuclear coevolution across populations of Tigriopus californicus.</title>
        <authorList>
            <person name="Barreto F.S."/>
            <person name="Watson E.T."/>
            <person name="Lima T.G."/>
            <person name="Willett C.S."/>
            <person name="Edmands S."/>
            <person name="Li W."/>
            <person name="Burton R.S."/>
        </authorList>
    </citation>
    <scope>NUCLEOTIDE SEQUENCE [LARGE SCALE GENOMIC DNA]</scope>
    <source>
        <strain evidence="10 11">San Diego</strain>
    </source>
</reference>
<comment type="similarity">
    <text evidence="3">Belongs to the universal ribosomal protein uS14 family.</text>
</comment>
<dbReference type="GO" id="GO:0006412">
    <property type="term" value="P:translation"/>
    <property type="evidence" value="ECO:0007669"/>
    <property type="project" value="InterPro"/>
</dbReference>
<dbReference type="GO" id="GO:0005791">
    <property type="term" value="C:rough endoplasmic reticulum"/>
    <property type="evidence" value="ECO:0007669"/>
    <property type="project" value="UniProtKB-SubCell"/>
</dbReference>
<evidence type="ECO:0000313" key="10">
    <source>
        <dbReference type="EMBL" id="TRY75223.1"/>
    </source>
</evidence>